<reference evidence="5" key="1">
    <citation type="submission" date="2019-04" db="EMBL/GenBank/DDBJ databases">
        <title>Genome assembly of Zosterops borbonicus 15179.</title>
        <authorList>
            <person name="Leroy T."/>
            <person name="Anselmetti Y."/>
            <person name="Tilak M.-K."/>
            <person name="Nabholz B."/>
        </authorList>
    </citation>
    <scope>NUCLEOTIDE SEQUENCE</scope>
    <source>
        <strain evidence="5">HGM_15179</strain>
        <tissue evidence="5">Muscle</tissue>
    </source>
</reference>
<dbReference type="EMBL" id="SWJQ01002038">
    <property type="protein sequence ID" value="TRZ06993.1"/>
    <property type="molecule type" value="Genomic_DNA"/>
</dbReference>
<dbReference type="GO" id="GO:0007189">
    <property type="term" value="P:adenylate cyclase-activating G protein-coupled receptor signaling pathway"/>
    <property type="evidence" value="ECO:0007669"/>
    <property type="project" value="TreeGrafter"/>
</dbReference>
<dbReference type="GO" id="GO:0005886">
    <property type="term" value="C:plasma membrane"/>
    <property type="evidence" value="ECO:0007669"/>
    <property type="project" value="TreeGrafter"/>
</dbReference>
<dbReference type="GO" id="GO:0008528">
    <property type="term" value="F:G protein-coupled peptide receptor activity"/>
    <property type="evidence" value="ECO:0007669"/>
    <property type="project" value="TreeGrafter"/>
</dbReference>
<accession>A0A8K1D7I3</accession>
<dbReference type="AlphaFoldDB" id="A0A8K1D7I3"/>
<keyword evidence="6" id="KW-1185">Reference proteome</keyword>
<dbReference type="PANTHER" id="PTHR45620">
    <property type="entry name" value="PDF RECEPTOR-LIKE PROTEIN-RELATED"/>
    <property type="match status" value="1"/>
</dbReference>
<protein>
    <submittedName>
        <fullName evidence="5">Uncharacterized protein</fullName>
    </submittedName>
</protein>
<dbReference type="GO" id="GO:0017046">
    <property type="term" value="F:peptide hormone binding"/>
    <property type="evidence" value="ECO:0007669"/>
    <property type="project" value="TreeGrafter"/>
</dbReference>
<evidence type="ECO:0000313" key="5">
    <source>
        <dbReference type="EMBL" id="TRZ06993.1"/>
    </source>
</evidence>
<comment type="subcellular location">
    <subcellularLocation>
        <location evidence="1">Membrane</location>
        <topology evidence="1">Multi-pass membrane protein</topology>
    </subcellularLocation>
</comment>
<comment type="caution">
    <text evidence="5">The sequence shown here is derived from an EMBL/GenBank/DDBJ whole genome shotgun (WGS) entry which is preliminary data.</text>
</comment>
<evidence type="ECO:0000256" key="2">
    <source>
        <dbReference type="ARBA" id="ARBA00022692"/>
    </source>
</evidence>
<organism evidence="5 6">
    <name type="scientific">Zosterops borbonicus</name>
    <dbReference type="NCBI Taxonomy" id="364589"/>
    <lineage>
        <taxon>Eukaryota</taxon>
        <taxon>Metazoa</taxon>
        <taxon>Chordata</taxon>
        <taxon>Craniata</taxon>
        <taxon>Vertebrata</taxon>
        <taxon>Euteleostomi</taxon>
        <taxon>Archelosauria</taxon>
        <taxon>Archosauria</taxon>
        <taxon>Dinosauria</taxon>
        <taxon>Saurischia</taxon>
        <taxon>Theropoda</taxon>
        <taxon>Coelurosauria</taxon>
        <taxon>Aves</taxon>
        <taxon>Neognathae</taxon>
        <taxon>Neoaves</taxon>
        <taxon>Telluraves</taxon>
        <taxon>Australaves</taxon>
        <taxon>Passeriformes</taxon>
        <taxon>Sylvioidea</taxon>
        <taxon>Zosteropidae</taxon>
        <taxon>Zosterops</taxon>
    </lineage>
</organism>
<dbReference type="Pfam" id="PF00002">
    <property type="entry name" value="7tm_2"/>
    <property type="match status" value="1"/>
</dbReference>
<dbReference type="GO" id="GO:0004991">
    <property type="term" value="F:parathyroid hormone receptor activity"/>
    <property type="evidence" value="ECO:0007669"/>
    <property type="project" value="TreeGrafter"/>
</dbReference>
<keyword evidence="2" id="KW-0812">Transmembrane</keyword>
<evidence type="ECO:0000313" key="6">
    <source>
        <dbReference type="Proteomes" id="UP000796761"/>
    </source>
</evidence>
<evidence type="ECO:0000256" key="3">
    <source>
        <dbReference type="ARBA" id="ARBA00022989"/>
    </source>
</evidence>
<dbReference type="PANTHER" id="PTHR45620:SF27">
    <property type="entry name" value="PARATHYROID HORMONE_PARATHYROID HORMONE-RELATED PEPTIDE RECEPTOR"/>
    <property type="match status" value="1"/>
</dbReference>
<proteinExistence type="predicted"/>
<feature type="non-terminal residue" evidence="5">
    <location>
        <position position="1"/>
    </location>
</feature>
<gene>
    <name evidence="5" type="ORF">HGM15179_020113</name>
</gene>
<dbReference type="Proteomes" id="UP000796761">
    <property type="component" value="Unassembled WGS sequence"/>
</dbReference>
<keyword evidence="3" id="KW-1133">Transmembrane helix</keyword>
<sequence length="100" mass="11093">MGLRPLKATLNPQYPFLNPSSIPGSVQGQVGQGLEQAGRLHCTRNYIHMHLFVSFMLRAVSIFVKDAVLYSGSALEEMERISEEDLKSITEAPPADKSQF</sequence>
<evidence type="ECO:0000256" key="4">
    <source>
        <dbReference type="ARBA" id="ARBA00023136"/>
    </source>
</evidence>
<dbReference type="Gene3D" id="1.20.1070.10">
    <property type="entry name" value="Rhodopsin 7-helix transmembrane proteins"/>
    <property type="match status" value="1"/>
</dbReference>
<dbReference type="InterPro" id="IPR050332">
    <property type="entry name" value="GPCR_2"/>
</dbReference>
<name>A0A8K1D7I3_9PASS</name>
<dbReference type="InterPro" id="IPR000832">
    <property type="entry name" value="GPCR_2_secretin-like"/>
</dbReference>
<evidence type="ECO:0000256" key="1">
    <source>
        <dbReference type="ARBA" id="ARBA00004141"/>
    </source>
</evidence>
<dbReference type="GO" id="GO:0006874">
    <property type="term" value="P:intracellular calcium ion homeostasis"/>
    <property type="evidence" value="ECO:0007669"/>
    <property type="project" value="TreeGrafter"/>
</dbReference>
<dbReference type="OrthoDB" id="5967113at2759"/>
<keyword evidence="4" id="KW-0472">Membrane</keyword>